<dbReference type="RefSeq" id="WP_343799963.1">
    <property type="nucleotide sequence ID" value="NZ_BAAADJ010000024.1"/>
</dbReference>
<dbReference type="InterPro" id="IPR011835">
    <property type="entry name" value="GS/SS"/>
</dbReference>
<evidence type="ECO:0000256" key="1">
    <source>
        <dbReference type="ARBA" id="ARBA00001478"/>
    </source>
</evidence>
<protein>
    <recommendedName>
        <fullName evidence="7">Glycogen synthase</fullName>
        <ecNumber evidence="7">2.4.1.21</ecNumber>
    </recommendedName>
    <alternativeName>
        <fullName evidence="7">Starch [bacterial glycogen] synthase</fullName>
    </alternativeName>
</protein>
<evidence type="ECO:0000256" key="3">
    <source>
        <dbReference type="ARBA" id="ARBA00010281"/>
    </source>
</evidence>
<proteinExistence type="inferred from homology"/>
<evidence type="ECO:0000313" key="11">
    <source>
        <dbReference type="Proteomes" id="UP001500782"/>
    </source>
</evidence>
<dbReference type="CDD" id="cd03791">
    <property type="entry name" value="GT5_Glycogen_synthase_DULL1-like"/>
    <property type="match status" value="1"/>
</dbReference>
<comment type="pathway">
    <text evidence="7">Glycan biosynthesis; glycogen biosynthesis.</text>
</comment>
<sequence length="482" mass="55757">MNVVFAASECAPFIKTGGLGDVIGALPKALQKKNVQVSVILPKYNDLPFQIKDQLTFLKGIEVPVGWRRQFCGIETLEQGGIHYYFLDNEYYFKRHGSYGFFDDGERFAFFSRAVLEALPHLHHKPAIIHCHDWQTGPIPVLLKAHYSNHPFYKDLKTIFTIHNLRYQGVFPKQVLWELLDLSELYFHMDGLEFHGQVSYMKAGLAYSDCITTVSPTYAKEIRTSFYGENLEGFLEKKSPNLYGIINGIDYSSYDPCIDSEIFTSYREPAGKIENKLRLQESLRLPVNKDIPIIAMVTRLVDQKGIDLVLHVFEEIVRMNVQFILIGTGEERYERAFKELAENHPEKVSANLYFDESLARKIYAGSDIFLMPSQFEPCGIGQLIALKYGTIPVVRETGGLKDTVLPYNEFTCCGNGFSFTHYNAHDMLYTIERALWFYRFQPNKWRDLVHNALKLDYSWEYSSNEYKDLYRHILQNKVKELI</sequence>
<evidence type="ECO:0000256" key="5">
    <source>
        <dbReference type="ARBA" id="ARBA00022679"/>
    </source>
</evidence>
<feature type="binding site" evidence="7">
    <location>
        <position position="15"/>
    </location>
    <ligand>
        <name>ADP-alpha-D-glucose</name>
        <dbReference type="ChEBI" id="CHEBI:57498"/>
    </ligand>
</feature>
<evidence type="ECO:0000259" key="9">
    <source>
        <dbReference type="Pfam" id="PF08323"/>
    </source>
</evidence>
<comment type="caution">
    <text evidence="10">The sequence shown here is derived from an EMBL/GenBank/DDBJ whole genome shotgun (WGS) entry which is preliminary data.</text>
</comment>
<dbReference type="InterPro" id="IPR001296">
    <property type="entry name" value="Glyco_trans_1"/>
</dbReference>
<comment type="similarity">
    <text evidence="3 7">Belongs to the glycosyltransferase 1 family. Bacterial/plant glycogen synthase subfamily.</text>
</comment>
<keyword evidence="4 7" id="KW-0328">Glycosyltransferase</keyword>
<accession>A0ABN0WFL7</accession>
<evidence type="ECO:0000256" key="2">
    <source>
        <dbReference type="ARBA" id="ARBA00002764"/>
    </source>
</evidence>
<feature type="domain" description="Glycosyl transferase family 1" evidence="8">
    <location>
        <begin position="286"/>
        <end position="435"/>
    </location>
</feature>
<comment type="catalytic activity">
    <reaction evidence="1 7">
        <text>[(1-&gt;4)-alpha-D-glucosyl](n) + ADP-alpha-D-glucose = [(1-&gt;4)-alpha-D-glucosyl](n+1) + ADP + H(+)</text>
        <dbReference type="Rhea" id="RHEA:18189"/>
        <dbReference type="Rhea" id="RHEA-COMP:9584"/>
        <dbReference type="Rhea" id="RHEA-COMP:9587"/>
        <dbReference type="ChEBI" id="CHEBI:15378"/>
        <dbReference type="ChEBI" id="CHEBI:15444"/>
        <dbReference type="ChEBI" id="CHEBI:57498"/>
        <dbReference type="ChEBI" id="CHEBI:456216"/>
        <dbReference type="EC" id="2.4.1.21"/>
    </reaction>
</comment>
<dbReference type="Pfam" id="PF08323">
    <property type="entry name" value="Glyco_transf_5"/>
    <property type="match status" value="1"/>
</dbReference>
<dbReference type="EC" id="2.4.1.21" evidence="7"/>
<dbReference type="Gene3D" id="3.40.50.2000">
    <property type="entry name" value="Glycogen Phosphorylase B"/>
    <property type="match status" value="2"/>
</dbReference>
<keyword evidence="11" id="KW-1185">Reference proteome</keyword>
<evidence type="ECO:0000256" key="7">
    <source>
        <dbReference type="HAMAP-Rule" id="MF_00484"/>
    </source>
</evidence>
<dbReference type="PANTHER" id="PTHR45825">
    <property type="entry name" value="GRANULE-BOUND STARCH SYNTHASE 1, CHLOROPLASTIC/AMYLOPLASTIC"/>
    <property type="match status" value="1"/>
</dbReference>
<gene>
    <name evidence="7 10" type="primary">glgA</name>
    <name evidence="10" type="ORF">GCM10008967_27460</name>
</gene>
<evidence type="ECO:0000256" key="4">
    <source>
        <dbReference type="ARBA" id="ARBA00022676"/>
    </source>
</evidence>
<evidence type="ECO:0000259" key="8">
    <source>
        <dbReference type="Pfam" id="PF00534"/>
    </source>
</evidence>
<dbReference type="Proteomes" id="UP001500782">
    <property type="component" value="Unassembled WGS sequence"/>
</dbReference>
<dbReference type="SUPFAM" id="SSF53756">
    <property type="entry name" value="UDP-Glycosyltransferase/glycogen phosphorylase"/>
    <property type="match status" value="1"/>
</dbReference>
<evidence type="ECO:0000256" key="6">
    <source>
        <dbReference type="ARBA" id="ARBA00023056"/>
    </source>
</evidence>
<name>A0ABN0WFL7_9BACI</name>
<feature type="domain" description="Starch synthase catalytic" evidence="9">
    <location>
        <begin position="2"/>
        <end position="236"/>
    </location>
</feature>
<keyword evidence="6 7" id="KW-0320">Glycogen biosynthesis</keyword>
<dbReference type="InterPro" id="IPR013534">
    <property type="entry name" value="Starch_synth_cat_dom"/>
</dbReference>
<comment type="function">
    <text evidence="2 7">Synthesizes alpha-1,4-glucan chains using ADP-glucose.</text>
</comment>
<organism evidence="10 11">
    <name type="scientific">Bacillus carboniphilus</name>
    <dbReference type="NCBI Taxonomy" id="86663"/>
    <lineage>
        <taxon>Bacteria</taxon>
        <taxon>Bacillati</taxon>
        <taxon>Bacillota</taxon>
        <taxon>Bacilli</taxon>
        <taxon>Bacillales</taxon>
        <taxon>Bacillaceae</taxon>
        <taxon>Bacillus</taxon>
    </lineage>
</organism>
<dbReference type="NCBIfam" id="TIGR02095">
    <property type="entry name" value="glgA"/>
    <property type="match status" value="1"/>
</dbReference>
<dbReference type="NCBIfam" id="NF001898">
    <property type="entry name" value="PRK00654.1-1"/>
    <property type="match status" value="1"/>
</dbReference>
<dbReference type="EMBL" id="BAAADJ010000024">
    <property type="protein sequence ID" value="GAA0335126.1"/>
    <property type="molecule type" value="Genomic_DNA"/>
</dbReference>
<dbReference type="Pfam" id="PF00534">
    <property type="entry name" value="Glycos_transf_1"/>
    <property type="match status" value="1"/>
</dbReference>
<dbReference type="HAMAP" id="MF_00484">
    <property type="entry name" value="Glycogen_synth"/>
    <property type="match status" value="1"/>
</dbReference>
<dbReference type="PANTHER" id="PTHR45825:SF11">
    <property type="entry name" value="ALPHA AMYLASE DOMAIN-CONTAINING PROTEIN"/>
    <property type="match status" value="1"/>
</dbReference>
<keyword evidence="5 7" id="KW-0808">Transferase</keyword>
<evidence type="ECO:0000313" key="10">
    <source>
        <dbReference type="EMBL" id="GAA0335126.1"/>
    </source>
</evidence>
<reference evidence="10 11" key="1">
    <citation type="journal article" date="2019" name="Int. J. Syst. Evol. Microbiol.">
        <title>The Global Catalogue of Microorganisms (GCM) 10K type strain sequencing project: providing services to taxonomists for standard genome sequencing and annotation.</title>
        <authorList>
            <consortium name="The Broad Institute Genomics Platform"/>
            <consortium name="The Broad Institute Genome Sequencing Center for Infectious Disease"/>
            <person name="Wu L."/>
            <person name="Ma J."/>
        </authorList>
    </citation>
    <scope>NUCLEOTIDE SEQUENCE [LARGE SCALE GENOMIC DNA]</scope>
    <source>
        <strain evidence="10 11">JCM 9731</strain>
    </source>
</reference>